<dbReference type="GO" id="GO:0005840">
    <property type="term" value="C:ribosome"/>
    <property type="evidence" value="ECO:0007669"/>
    <property type="project" value="UniProtKB-KW"/>
</dbReference>
<dbReference type="AlphaFoldDB" id="A0A0A9YGA0"/>
<organism evidence="2">
    <name type="scientific">Lygus hesperus</name>
    <name type="common">Western plant bug</name>
    <dbReference type="NCBI Taxonomy" id="30085"/>
    <lineage>
        <taxon>Eukaryota</taxon>
        <taxon>Metazoa</taxon>
        <taxon>Ecdysozoa</taxon>
        <taxon>Arthropoda</taxon>
        <taxon>Hexapoda</taxon>
        <taxon>Insecta</taxon>
        <taxon>Pterygota</taxon>
        <taxon>Neoptera</taxon>
        <taxon>Paraneoptera</taxon>
        <taxon>Hemiptera</taxon>
        <taxon>Heteroptera</taxon>
        <taxon>Panheteroptera</taxon>
        <taxon>Cimicomorpha</taxon>
        <taxon>Miridae</taxon>
        <taxon>Mirini</taxon>
        <taxon>Lygus</taxon>
    </lineage>
</organism>
<keyword evidence="2" id="KW-0689">Ribosomal protein</keyword>
<dbReference type="EMBL" id="GBHO01012385">
    <property type="protein sequence ID" value="JAG31219.1"/>
    <property type="molecule type" value="Transcribed_RNA"/>
</dbReference>
<keyword evidence="2" id="KW-0687">Ribonucleoprotein</keyword>
<dbReference type="EMBL" id="GDHC01000711">
    <property type="protein sequence ID" value="JAQ17918.1"/>
    <property type="molecule type" value="Transcribed_RNA"/>
</dbReference>
<keyword evidence="1" id="KW-1133">Transmembrane helix</keyword>
<evidence type="ECO:0000313" key="2">
    <source>
        <dbReference type="EMBL" id="JAG31219.1"/>
    </source>
</evidence>
<reference evidence="3" key="3">
    <citation type="journal article" date="2016" name="Gigascience">
        <title>De novo construction of an expanded transcriptome assembly for the western tarnished plant bug, Lygus hesperus.</title>
        <authorList>
            <person name="Tassone E.E."/>
            <person name="Geib S.M."/>
            <person name="Hall B."/>
            <person name="Fabrick J.A."/>
            <person name="Brent C.S."/>
            <person name="Hull J.J."/>
        </authorList>
    </citation>
    <scope>NUCLEOTIDE SEQUENCE</scope>
</reference>
<proteinExistence type="predicted"/>
<evidence type="ECO:0000256" key="1">
    <source>
        <dbReference type="SAM" id="Phobius"/>
    </source>
</evidence>
<reference evidence="2" key="1">
    <citation type="journal article" date="2014" name="PLoS ONE">
        <title>Transcriptome-Based Identification of ABC Transporters in the Western Tarnished Plant Bug Lygus hesperus.</title>
        <authorList>
            <person name="Hull J.J."/>
            <person name="Chaney K."/>
            <person name="Geib S.M."/>
            <person name="Fabrick J.A."/>
            <person name="Brent C.S."/>
            <person name="Walsh D."/>
            <person name="Lavine L.C."/>
        </authorList>
    </citation>
    <scope>NUCLEOTIDE SEQUENCE</scope>
</reference>
<name>A0A0A9YGA0_LYGHE</name>
<keyword evidence="1" id="KW-0472">Membrane</keyword>
<accession>A0A0A9YGA0</accession>
<protein>
    <submittedName>
        <fullName evidence="2">50S ribosomal protein L19</fullName>
    </submittedName>
</protein>
<reference evidence="2" key="2">
    <citation type="submission" date="2014-07" db="EMBL/GenBank/DDBJ databases">
        <authorList>
            <person name="Hull J."/>
        </authorList>
    </citation>
    <scope>NUCLEOTIDE SEQUENCE</scope>
</reference>
<gene>
    <name evidence="2" type="primary">rplS_3</name>
    <name evidence="2" type="ORF">CM83_19462</name>
    <name evidence="3" type="ORF">g.23327</name>
</gene>
<feature type="transmembrane region" description="Helical" evidence="1">
    <location>
        <begin position="12"/>
        <end position="28"/>
    </location>
</feature>
<evidence type="ECO:0000313" key="3">
    <source>
        <dbReference type="EMBL" id="JAQ17918.1"/>
    </source>
</evidence>
<keyword evidence="1" id="KW-0812">Transmembrane</keyword>
<sequence>MWVKCVARLQQHFYTIVILLSATLVVTVKRKNTVRRTKEVLLFCIGKDNNKRIRYFLIVCIAKRRNAIGATIIVHTIVTPTTAEDGRWGKACQKRRLINVETKCLLIRRSCGKVAWRCFAYLFVLQNEAVTGYSILLLLR</sequence>